<evidence type="ECO:0000313" key="3">
    <source>
        <dbReference type="Proteomes" id="UP000269220"/>
    </source>
</evidence>
<keyword evidence="1" id="KW-0472">Membrane</keyword>
<feature type="transmembrane region" description="Helical" evidence="1">
    <location>
        <begin position="72"/>
        <end position="93"/>
    </location>
</feature>
<feature type="transmembrane region" description="Helical" evidence="1">
    <location>
        <begin position="99"/>
        <end position="120"/>
    </location>
</feature>
<gene>
    <name evidence="2" type="ORF">D8800_05455</name>
</gene>
<accession>A0A3R9LQZ0</accession>
<feature type="transmembrane region" description="Helical" evidence="1">
    <location>
        <begin position="37"/>
        <end position="60"/>
    </location>
</feature>
<name>A0A3R9LQZ0_STROR</name>
<comment type="caution">
    <text evidence="2">The sequence shown here is derived from an EMBL/GenBank/DDBJ whole genome shotgun (WGS) entry which is preliminary data.</text>
</comment>
<protein>
    <submittedName>
        <fullName evidence="2">Uncharacterized protein</fullName>
    </submittedName>
</protein>
<dbReference type="Proteomes" id="UP000269220">
    <property type="component" value="Unassembled WGS sequence"/>
</dbReference>
<reference evidence="2 3" key="1">
    <citation type="submission" date="2018-11" db="EMBL/GenBank/DDBJ databases">
        <title>Species Designations Belie Phenotypic and Genotypic Heterogeneity in Oral Streptococci.</title>
        <authorList>
            <person name="Velsko I."/>
        </authorList>
    </citation>
    <scope>NUCLEOTIDE SEQUENCE [LARGE SCALE GENOMIC DNA]</scope>
    <source>
        <strain evidence="2 3">BCC05</strain>
    </source>
</reference>
<keyword evidence="1" id="KW-1133">Transmembrane helix</keyword>
<proteinExistence type="predicted"/>
<evidence type="ECO:0000256" key="1">
    <source>
        <dbReference type="SAM" id="Phobius"/>
    </source>
</evidence>
<sequence length="191" mass="19130">MSFPPLPLSKSSSVLTNLAGLIVPLSPFSVVNSILPFSLYLTSLAVGLTFLTSSKILAFSSSVNALGSFTRTLSIGLLISPIALIASLSASSITLTSASLLTASIAALALFATLSTLAFNASLALGDKSLRASISALLAFASSSIALRAFGLSSTTGRAFSTSATPVSFAVFTSASVLVSSISCFACSAAS</sequence>
<dbReference type="EMBL" id="RMVN01000006">
    <property type="protein sequence ID" value="RSK21371.1"/>
    <property type="molecule type" value="Genomic_DNA"/>
</dbReference>
<evidence type="ECO:0000313" key="2">
    <source>
        <dbReference type="EMBL" id="RSK21371.1"/>
    </source>
</evidence>
<feature type="transmembrane region" description="Helical" evidence="1">
    <location>
        <begin position="132"/>
        <end position="150"/>
    </location>
</feature>
<keyword evidence="1" id="KW-0812">Transmembrane</keyword>
<dbReference type="AlphaFoldDB" id="A0A3R9LQZ0"/>
<organism evidence="2 3">
    <name type="scientific">Streptococcus oralis</name>
    <dbReference type="NCBI Taxonomy" id="1303"/>
    <lineage>
        <taxon>Bacteria</taxon>
        <taxon>Bacillati</taxon>
        <taxon>Bacillota</taxon>
        <taxon>Bacilli</taxon>
        <taxon>Lactobacillales</taxon>
        <taxon>Streptococcaceae</taxon>
        <taxon>Streptococcus</taxon>
    </lineage>
</organism>
<feature type="transmembrane region" description="Helical" evidence="1">
    <location>
        <begin position="170"/>
        <end position="190"/>
    </location>
</feature>